<keyword evidence="4" id="KW-0472">Membrane</keyword>
<accession>A0A5B8VTP8</accession>
<dbReference type="Gene3D" id="1.25.40.390">
    <property type="match status" value="1"/>
</dbReference>
<feature type="domain" description="RagB/SusD" evidence="6">
    <location>
        <begin position="292"/>
        <end position="517"/>
    </location>
</feature>
<dbReference type="KEGG" id="agi:FSB73_00820"/>
<evidence type="ECO:0000259" key="7">
    <source>
        <dbReference type="Pfam" id="PF14322"/>
    </source>
</evidence>
<dbReference type="AlphaFoldDB" id="A0A5B8VTP8"/>
<protein>
    <submittedName>
        <fullName evidence="8">RagB/SusD family nutrient uptake outer membrane protein</fullName>
    </submittedName>
</protein>
<sequence>MLITAVASLILFGCSKSLLETSPDNKYVEGNFWKSEAAVNAALTGCYAVLTYSGLYGGDATPLWEETASPNAYNYGNSMGFNAIAEGTQESSSSGIIPTRYHDCYSGIGRCNTFLAHAGQVPLDPDTYARMRGEVHFLRALFYFNLENYYGGVPLILDPPDVATQGELPRTPREEVVKQVLSDLDSAAVLLPLKYSGADIGRATKGAALSLKARVLLYEASPLLNTDNSQQKWQEAEAAAEAVIDLAPAAGYGLFDNYRALFLPENENNKEVIFDVQFIYPDLGTSFDLIGRQYNSNAPLLDLAEAYEMKNGLAIDAPNSGYDKTSPYENRDPRLYATIVFPGDTFMGKLVTTSRFAITGFGMKKYTVYDKQPASSDVSDLKGGQSYTNFIVLRYAGILLMYAEARNEATGPDEKVLAAINQVRGRVDMPPLTGTYTKDSLRKLIHLERRIEFAGEALYYNDIRRWKTAEQQLNQKIYTYNHSPIETRTFDPARDYWWPIPQVQRDLNPNLDQAPGY</sequence>
<comment type="subcellular location">
    <subcellularLocation>
        <location evidence="1">Cell outer membrane</location>
    </subcellularLocation>
</comment>
<evidence type="ECO:0000313" key="9">
    <source>
        <dbReference type="Proteomes" id="UP000321291"/>
    </source>
</evidence>
<evidence type="ECO:0000259" key="6">
    <source>
        <dbReference type="Pfam" id="PF07980"/>
    </source>
</evidence>
<gene>
    <name evidence="8" type="ORF">FSB73_00820</name>
</gene>
<dbReference type="Pfam" id="PF14322">
    <property type="entry name" value="SusD-like_3"/>
    <property type="match status" value="1"/>
</dbReference>
<dbReference type="Pfam" id="PF07980">
    <property type="entry name" value="SusD_RagB"/>
    <property type="match status" value="1"/>
</dbReference>
<dbReference type="OrthoDB" id="5694214at2"/>
<evidence type="ECO:0000256" key="2">
    <source>
        <dbReference type="ARBA" id="ARBA00006275"/>
    </source>
</evidence>
<evidence type="ECO:0000256" key="3">
    <source>
        <dbReference type="ARBA" id="ARBA00022729"/>
    </source>
</evidence>
<dbReference type="EMBL" id="CP042434">
    <property type="protein sequence ID" value="QEC74146.1"/>
    <property type="molecule type" value="Genomic_DNA"/>
</dbReference>
<dbReference type="GO" id="GO:0009279">
    <property type="term" value="C:cell outer membrane"/>
    <property type="evidence" value="ECO:0007669"/>
    <property type="project" value="UniProtKB-SubCell"/>
</dbReference>
<organism evidence="8 9">
    <name type="scientific">Arachidicoccus ginsenosidivorans</name>
    <dbReference type="NCBI Taxonomy" id="496057"/>
    <lineage>
        <taxon>Bacteria</taxon>
        <taxon>Pseudomonadati</taxon>
        <taxon>Bacteroidota</taxon>
        <taxon>Chitinophagia</taxon>
        <taxon>Chitinophagales</taxon>
        <taxon>Chitinophagaceae</taxon>
        <taxon>Arachidicoccus</taxon>
    </lineage>
</organism>
<proteinExistence type="inferred from homology"/>
<feature type="domain" description="SusD-like N-terminal" evidence="7">
    <location>
        <begin position="19"/>
        <end position="217"/>
    </location>
</feature>
<dbReference type="Proteomes" id="UP000321291">
    <property type="component" value="Chromosome"/>
</dbReference>
<evidence type="ECO:0000256" key="5">
    <source>
        <dbReference type="ARBA" id="ARBA00023237"/>
    </source>
</evidence>
<dbReference type="SUPFAM" id="SSF48452">
    <property type="entry name" value="TPR-like"/>
    <property type="match status" value="1"/>
</dbReference>
<dbReference type="InterPro" id="IPR011990">
    <property type="entry name" value="TPR-like_helical_dom_sf"/>
</dbReference>
<reference evidence="8 9" key="1">
    <citation type="journal article" date="2017" name="Int. J. Syst. Evol. Microbiol.">
        <title>Arachidicoccus ginsenosidivorans sp. nov., with ginsenoside-converting activity isolated from ginseng cultivating soil.</title>
        <authorList>
            <person name="Siddiqi M.Z."/>
            <person name="Aslam Z."/>
            <person name="Im W.T."/>
        </authorList>
    </citation>
    <scope>NUCLEOTIDE SEQUENCE [LARGE SCALE GENOMIC DNA]</scope>
    <source>
        <strain evidence="8 9">Gsoil 809</strain>
    </source>
</reference>
<keyword evidence="5" id="KW-0998">Cell outer membrane</keyword>
<evidence type="ECO:0000256" key="1">
    <source>
        <dbReference type="ARBA" id="ARBA00004442"/>
    </source>
</evidence>
<dbReference type="InterPro" id="IPR012944">
    <property type="entry name" value="SusD_RagB_dom"/>
</dbReference>
<dbReference type="InterPro" id="IPR033985">
    <property type="entry name" value="SusD-like_N"/>
</dbReference>
<keyword evidence="3" id="KW-0732">Signal</keyword>
<evidence type="ECO:0000256" key="4">
    <source>
        <dbReference type="ARBA" id="ARBA00023136"/>
    </source>
</evidence>
<dbReference type="CDD" id="cd08977">
    <property type="entry name" value="SusD"/>
    <property type="match status" value="1"/>
</dbReference>
<name>A0A5B8VTP8_9BACT</name>
<evidence type="ECO:0000313" key="8">
    <source>
        <dbReference type="EMBL" id="QEC74146.1"/>
    </source>
</evidence>
<keyword evidence="9" id="KW-1185">Reference proteome</keyword>
<comment type="similarity">
    <text evidence="2">Belongs to the SusD family.</text>
</comment>